<accession>A0A0J1IMW0</accession>
<dbReference type="Gene3D" id="3.90.320.10">
    <property type="match status" value="1"/>
</dbReference>
<dbReference type="Pfam" id="PF12684">
    <property type="entry name" value="DUF3799"/>
    <property type="match status" value="1"/>
</dbReference>
<dbReference type="InterPro" id="IPR024432">
    <property type="entry name" value="Put_RecE_PDDEXK-like_dom"/>
</dbReference>
<feature type="domain" description="Putative exodeoxyribonuclease 8 PDDEXK-like" evidence="1">
    <location>
        <begin position="24"/>
        <end position="253"/>
    </location>
</feature>
<proteinExistence type="predicted"/>
<dbReference type="AlphaFoldDB" id="A0A0J1IMW0"/>
<dbReference type="Proteomes" id="UP000036045">
    <property type="component" value="Unassembled WGS sequence"/>
</dbReference>
<evidence type="ECO:0000313" key="3">
    <source>
        <dbReference type="Proteomes" id="UP000036045"/>
    </source>
</evidence>
<name>A0A0J1IMW0_NIACI</name>
<sequence length="269" mass="31161">MEKKLLQLNKENYHSIEADRDYMSVSQFKSFVECEGKAFAKLSGEYKQPTTNALIVGSYVHAAFESEEAFQEFIEQNNGAIFKSRGVGLYSDFEAADTMINAIKSDPFSMFAMEGEKEVIFTGELYGSPWKIKVDSINHNRNTFSDLKTTQDLHKRYWSDKYEGWVSFVEAWDYVLQMAIYRKIIEQNTGALYNPYIVAVTKENPPNKAVLHFDESRFSFEYEYAEMKMERFMQVKHGKEKPISCGKCDYCRSVKKLSDTMEIGSLLYV</sequence>
<evidence type="ECO:0000313" key="2">
    <source>
        <dbReference type="EMBL" id="KLV27253.1"/>
    </source>
</evidence>
<comment type="caution">
    <text evidence="2">The sequence shown here is derived from an EMBL/GenBank/DDBJ whole genome shotgun (WGS) entry which is preliminary data.</text>
</comment>
<organism evidence="2 3">
    <name type="scientific">Niallia circulans</name>
    <name type="common">Bacillus circulans</name>
    <dbReference type="NCBI Taxonomy" id="1397"/>
    <lineage>
        <taxon>Bacteria</taxon>
        <taxon>Bacillati</taxon>
        <taxon>Bacillota</taxon>
        <taxon>Bacilli</taxon>
        <taxon>Bacillales</taxon>
        <taxon>Bacillaceae</taxon>
        <taxon>Niallia</taxon>
    </lineage>
</organism>
<evidence type="ECO:0000259" key="1">
    <source>
        <dbReference type="Pfam" id="PF12684"/>
    </source>
</evidence>
<reference evidence="2 3" key="1">
    <citation type="submission" date="2015-05" db="EMBL/GenBank/DDBJ databases">
        <title>Whole genome sequence and identification of bacterial endophytes from Costus igneus.</title>
        <authorList>
            <person name="Lee Y.P."/>
            <person name="Gan H.M."/>
            <person name="Eng W."/>
            <person name="Wheatley M.S."/>
            <person name="Caraballo A."/>
            <person name="Polter S."/>
            <person name="Savka M.A."/>
            <person name="Hudson A.O."/>
        </authorList>
    </citation>
    <scope>NUCLEOTIDE SEQUENCE [LARGE SCALE GENOMIC DNA]</scope>
    <source>
        <strain evidence="2 3">RIT379</strain>
    </source>
</reference>
<gene>
    <name evidence="2" type="ORF">ABW02_06970</name>
</gene>
<dbReference type="RefSeq" id="WP_047941234.1">
    <property type="nucleotide sequence ID" value="NZ_LDPH01000004.1"/>
</dbReference>
<keyword evidence="3" id="KW-1185">Reference proteome</keyword>
<dbReference type="InterPro" id="IPR011604">
    <property type="entry name" value="PDDEXK-like_dom_sf"/>
</dbReference>
<dbReference type="EMBL" id="LDPH01000004">
    <property type="protein sequence ID" value="KLV27253.1"/>
    <property type="molecule type" value="Genomic_DNA"/>
</dbReference>
<protein>
    <recommendedName>
        <fullName evidence="1">Putative exodeoxyribonuclease 8 PDDEXK-like domain-containing protein</fullName>
    </recommendedName>
</protein>
<dbReference type="PATRIC" id="fig|1397.4.peg.4074"/>